<reference evidence="1" key="1">
    <citation type="submission" date="2022-08" db="EMBL/GenBank/DDBJ databases">
        <title>Genome Sequence of Lecanicillium fungicola.</title>
        <authorList>
            <person name="Buettner E."/>
        </authorList>
    </citation>
    <scope>NUCLEOTIDE SEQUENCE</scope>
    <source>
        <strain evidence="1">Babe33</strain>
    </source>
</reference>
<name>A0ACC1MWK7_9HYPO</name>
<accession>A0ACC1MWK7</accession>
<comment type="caution">
    <text evidence="1">The sequence shown here is derived from an EMBL/GenBank/DDBJ whole genome shotgun (WGS) entry which is preliminary data.</text>
</comment>
<sequence>MSVVDIKTKAQFDELIKTTPYVAVQAHATWCGPLQGHLPPFFSKFATSLSQPEKYTFARFDTDDVPDLAFELNIRSIPAFFFFEKGDKTGDLVGPKPPALQKAIEDLSTKAKAAGDSVSATAGNDASSTSGSHL</sequence>
<gene>
    <name evidence="1" type="ORF">NQ176_g8101</name>
</gene>
<proteinExistence type="predicted"/>
<dbReference type="EMBL" id="JANJQO010001501">
    <property type="protein sequence ID" value="KAJ2970629.1"/>
    <property type="molecule type" value="Genomic_DNA"/>
</dbReference>
<keyword evidence="2" id="KW-1185">Reference proteome</keyword>
<protein>
    <submittedName>
        <fullName evidence="1">Uncharacterized protein</fullName>
    </submittedName>
</protein>
<dbReference type="Proteomes" id="UP001143910">
    <property type="component" value="Unassembled WGS sequence"/>
</dbReference>
<organism evidence="1 2">
    <name type="scientific">Zarea fungicola</name>
    <dbReference type="NCBI Taxonomy" id="93591"/>
    <lineage>
        <taxon>Eukaryota</taxon>
        <taxon>Fungi</taxon>
        <taxon>Dikarya</taxon>
        <taxon>Ascomycota</taxon>
        <taxon>Pezizomycotina</taxon>
        <taxon>Sordariomycetes</taxon>
        <taxon>Hypocreomycetidae</taxon>
        <taxon>Hypocreales</taxon>
        <taxon>Cordycipitaceae</taxon>
        <taxon>Zarea</taxon>
    </lineage>
</organism>
<evidence type="ECO:0000313" key="2">
    <source>
        <dbReference type="Proteomes" id="UP001143910"/>
    </source>
</evidence>
<evidence type="ECO:0000313" key="1">
    <source>
        <dbReference type="EMBL" id="KAJ2970629.1"/>
    </source>
</evidence>